<gene>
    <name evidence="5" type="ORF">CQ405_06280</name>
</gene>
<dbReference type="Pfam" id="PF00535">
    <property type="entry name" value="Glycos_transf_2"/>
    <property type="match status" value="1"/>
</dbReference>
<dbReference type="Gene3D" id="3.90.550.10">
    <property type="entry name" value="Spore Coat Polysaccharide Biosynthesis Protein SpsA, Chain A"/>
    <property type="match status" value="1"/>
</dbReference>
<keyword evidence="2" id="KW-0328">Glycosyltransferase</keyword>
<evidence type="ECO:0000256" key="2">
    <source>
        <dbReference type="ARBA" id="ARBA00022676"/>
    </source>
</evidence>
<feature type="domain" description="Glycosyltransferase 2-like" evidence="4">
    <location>
        <begin position="14"/>
        <end position="156"/>
    </location>
</feature>
<name>A0A2P8QZS3_9BACT</name>
<keyword evidence="3 5" id="KW-0808">Transferase</keyword>
<dbReference type="OrthoDB" id="9786172at2"/>
<evidence type="ECO:0000256" key="1">
    <source>
        <dbReference type="ARBA" id="ARBA00006739"/>
    </source>
</evidence>
<proteinExistence type="inferred from homology"/>
<comment type="similarity">
    <text evidence="1">Belongs to the glycosyltransferase 2 family.</text>
</comment>
<dbReference type="EMBL" id="PDHH01000005">
    <property type="protein sequence ID" value="PSM51732.1"/>
    <property type="molecule type" value="Genomic_DNA"/>
</dbReference>
<dbReference type="SUPFAM" id="SSF53448">
    <property type="entry name" value="Nucleotide-diphospho-sugar transferases"/>
    <property type="match status" value="1"/>
</dbReference>
<sequence>MSNPKTKFSVLMSIYYKETPEFFNKAMQSIWDNQTLKPDEIILVKDGPLTAKLDEVISIWQEKIPNILKVIALKSNLGLGDALNIGLKECSFNLVARMDTDDISMPDRFKKQIEIFKEKDIDICSSWAREFDGDETNIVSYKKVPKFHKNIIKFSKSRNPLNHPATMYKKEVVKNAGGYKKMLWFEDYYLWARMIINGAKFYNIQEPLVDMRAGFSQLKRRKGLKYALYELRFQKELLEIGFINIFEFIRNVTIRFIVRILPKNMVKCIYKLLRK</sequence>
<evidence type="ECO:0000313" key="5">
    <source>
        <dbReference type="EMBL" id="PSM51732.1"/>
    </source>
</evidence>
<dbReference type="InterPro" id="IPR050834">
    <property type="entry name" value="Glycosyltransf_2"/>
</dbReference>
<dbReference type="Proteomes" id="UP000240535">
    <property type="component" value="Unassembled WGS sequence"/>
</dbReference>
<accession>A0A2P8QZS3</accession>
<dbReference type="GO" id="GO:0016757">
    <property type="term" value="F:glycosyltransferase activity"/>
    <property type="evidence" value="ECO:0007669"/>
    <property type="project" value="UniProtKB-KW"/>
</dbReference>
<protein>
    <submittedName>
        <fullName evidence="5">Glycosyl transferase family 2</fullName>
    </submittedName>
</protein>
<dbReference type="PANTHER" id="PTHR43685:SF5">
    <property type="entry name" value="GLYCOSYLTRANSFERASE EPSE-RELATED"/>
    <property type="match status" value="1"/>
</dbReference>
<dbReference type="PANTHER" id="PTHR43685">
    <property type="entry name" value="GLYCOSYLTRANSFERASE"/>
    <property type="match status" value="1"/>
</dbReference>
<evidence type="ECO:0000256" key="3">
    <source>
        <dbReference type="ARBA" id="ARBA00022679"/>
    </source>
</evidence>
<evidence type="ECO:0000313" key="6">
    <source>
        <dbReference type="Proteomes" id="UP000240535"/>
    </source>
</evidence>
<reference evidence="6" key="1">
    <citation type="submission" date="2017-10" db="EMBL/GenBank/DDBJ databases">
        <title>Campylobacter species from seals.</title>
        <authorList>
            <person name="Gilbert M.J."/>
            <person name="Zomer A.L."/>
            <person name="Timmerman A.J."/>
            <person name="Duim B."/>
            <person name="Wagenaar J.A."/>
        </authorList>
    </citation>
    <scope>NUCLEOTIDE SEQUENCE [LARGE SCALE GENOMIC DNA]</scope>
    <source>
        <strain evidence="6">17S00004-5</strain>
    </source>
</reference>
<dbReference type="RefSeq" id="WP_106871803.1">
    <property type="nucleotide sequence ID" value="NZ_CP053841.1"/>
</dbReference>
<dbReference type="AlphaFoldDB" id="A0A2P8QZS3"/>
<evidence type="ECO:0000259" key="4">
    <source>
        <dbReference type="Pfam" id="PF00535"/>
    </source>
</evidence>
<dbReference type="InterPro" id="IPR029044">
    <property type="entry name" value="Nucleotide-diphossugar_trans"/>
</dbReference>
<dbReference type="InterPro" id="IPR001173">
    <property type="entry name" value="Glyco_trans_2-like"/>
</dbReference>
<keyword evidence="6" id="KW-1185">Reference proteome</keyword>
<organism evidence="5 6">
    <name type="scientific">Campylobacter blaseri</name>
    <dbReference type="NCBI Taxonomy" id="2042961"/>
    <lineage>
        <taxon>Bacteria</taxon>
        <taxon>Pseudomonadati</taxon>
        <taxon>Campylobacterota</taxon>
        <taxon>Epsilonproteobacteria</taxon>
        <taxon>Campylobacterales</taxon>
        <taxon>Campylobacteraceae</taxon>
        <taxon>Campylobacter</taxon>
    </lineage>
</organism>
<comment type="caution">
    <text evidence="5">The sequence shown here is derived from an EMBL/GenBank/DDBJ whole genome shotgun (WGS) entry which is preliminary data.</text>
</comment>